<dbReference type="PANTHER" id="PTHR10807">
    <property type="entry name" value="MYOTUBULARIN-RELATED"/>
    <property type="match status" value="1"/>
</dbReference>
<reference evidence="1" key="1">
    <citation type="journal article" date="2023" name="Plant J.">
        <title>Genome sequences and population genomics provide insights into the demographic history, inbreeding, and mutation load of two 'living fossil' tree species of Dipteronia.</title>
        <authorList>
            <person name="Feng Y."/>
            <person name="Comes H.P."/>
            <person name="Chen J."/>
            <person name="Zhu S."/>
            <person name="Lu R."/>
            <person name="Zhang X."/>
            <person name="Li P."/>
            <person name="Qiu J."/>
            <person name="Olsen K.M."/>
            <person name="Qiu Y."/>
        </authorList>
    </citation>
    <scope>NUCLEOTIDE SEQUENCE</scope>
    <source>
        <strain evidence="1">NBL</strain>
    </source>
</reference>
<dbReference type="GO" id="GO:0106018">
    <property type="term" value="F:phosphatidylinositol-3,5-bisphosphate phosphatase activity"/>
    <property type="evidence" value="ECO:0007669"/>
    <property type="project" value="TreeGrafter"/>
</dbReference>
<organism evidence="1 2">
    <name type="scientific">Dipteronia sinensis</name>
    <dbReference type="NCBI Taxonomy" id="43782"/>
    <lineage>
        <taxon>Eukaryota</taxon>
        <taxon>Viridiplantae</taxon>
        <taxon>Streptophyta</taxon>
        <taxon>Embryophyta</taxon>
        <taxon>Tracheophyta</taxon>
        <taxon>Spermatophyta</taxon>
        <taxon>Magnoliopsida</taxon>
        <taxon>eudicotyledons</taxon>
        <taxon>Gunneridae</taxon>
        <taxon>Pentapetalae</taxon>
        <taxon>rosids</taxon>
        <taxon>malvids</taxon>
        <taxon>Sapindales</taxon>
        <taxon>Sapindaceae</taxon>
        <taxon>Hippocastanoideae</taxon>
        <taxon>Acereae</taxon>
        <taxon>Dipteronia</taxon>
    </lineage>
</organism>
<keyword evidence="2" id="KW-1185">Reference proteome</keyword>
<dbReference type="GO" id="GO:0005737">
    <property type="term" value="C:cytoplasm"/>
    <property type="evidence" value="ECO:0007669"/>
    <property type="project" value="TreeGrafter"/>
</dbReference>
<dbReference type="Proteomes" id="UP001281410">
    <property type="component" value="Unassembled WGS sequence"/>
</dbReference>
<proteinExistence type="predicted"/>
<gene>
    <name evidence="1" type="ORF">Dsin_000299</name>
</gene>
<dbReference type="EMBL" id="JANJYJ010000001">
    <property type="protein sequence ID" value="KAK3228418.1"/>
    <property type="molecule type" value="Genomic_DNA"/>
</dbReference>
<dbReference type="AlphaFoldDB" id="A0AAE0B1T3"/>
<sequence length="138" mass="15303">MIGSGAVLARSSQPLVGLMMNMRCNACEKLVVALCAQLAGGRMTRRKREQCGVSESCGCLWAYLADLRSSEGRSHAHYNFFYDPLKHDGPVLPPASALVPTLWPQFRLRWACPTEAQDGEVEAFELQKVKDFTYVCSC</sequence>
<comment type="caution">
    <text evidence="1">The sequence shown here is derived from an EMBL/GenBank/DDBJ whole genome shotgun (WGS) entry which is preliminary data.</text>
</comment>
<dbReference type="InterPro" id="IPR030564">
    <property type="entry name" value="Myotubularin"/>
</dbReference>
<evidence type="ECO:0000313" key="1">
    <source>
        <dbReference type="EMBL" id="KAK3228418.1"/>
    </source>
</evidence>
<dbReference type="GO" id="GO:0004438">
    <property type="term" value="F:phosphatidylinositol-3-phosphate phosphatase activity"/>
    <property type="evidence" value="ECO:0007669"/>
    <property type="project" value="TreeGrafter"/>
</dbReference>
<protein>
    <submittedName>
        <fullName evidence="1">Uncharacterized protein</fullName>
    </submittedName>
</protein>
<dbReference type="GO" id="GO:0046856">
    <property type="term" value="P:phosphatidylinositol dephosphorylation"/>
    <property type="evidence" value="ECO:0007669"/>
    <property type="project" value="TreeGrafter"/>
</dbReference>
<evidence type="ECO:0000313" key="2">
    <source>
        <dbReference type="Proteomes" id="UP001281410"/>
    </source>
</evidence>
<dbReference type="PANTHER" id="PTHR10807:SF8">
    <property type="entry name" value="PHOSPHATIDYLINOSITOL-3-PHOSPHATE PHOSPHATASE"/>
    <property type="match status" value="1"/>
</dbReference>
<accession>A0AAE0B1T3</accession>
<name>A0AAE0B1T3_9ROSI</name>